<accession>A0A3M7PVA1</accession>
<keyword evidence="1" id="KW-0472">Membrane</keyword>
<name>A0A3M7PVA1_BRAPC</name>
<reference evidence="2 3" key="1">
    <citation type="journal article" date="2018" name="Sci. Rep.">
        <title>Genomic signatures of local adaptation to the degree of environmental predictability in rotifers.</title>
        <authorList>
            <person name="Franch-Gras L."/>
            <person name="Hahn C."/>
            <person name="Garcia-Roger E.M."/>
            <person name="Carmona M.J."/>
            <person name="Serra M."/>
            <person name="Gomez A."/>
        </authorList>
    </citation>
    <scope>NUCLEOTIDE SEQUENCE [LARGE SCALE GENOMIC DNA]</scope>
    <source>
        <strain evidence="2">HYR1</strain>
    </source>
</reference>
<keyword evidence="1" id="KW-0812">Transmembrane</keyword>
<feature type="transmembrane region" description="Helical" evidence="1">
    <location>
        <begin position="12"/>
        <end position="30"/>
    </location>
</feature>
<dbReference type="Proteomes" id="UP000276133">
    <property type="component" value="Unassembled WGS sequence"/>
</dbReference>
<dbReference type="EMBL" id="REGN01008732">
    <property type="protein sequence ID" value="RNA02869.1"/>
    <property type="molecule type" value="Genomic_DNA"/>
</dbReference>
<organism evidence="2 3">
    <name type="scientific">Brachionus plicatilis</name>
    <name type="common">Marine rotifer</name>
    <name type="synonym">Brachionus muelleri</name>
    <dbReference type="NCBI Taxonomy" id="10195"/>
    <lineage>
        <taxon>Eukaryota</taxon>
        <taxon>Metazoa</taxon>
        <taxon>Spiralia</taxon>
        <taxon>Gnathifera</taxon>
        <taxon>Rotifera</taxon>
        <taxon>Eurotatoria</taxon>
        <taxon>Monogononta</taxon>
        <taxon>Pseudotrocha</taxon>
        <taxon>Ploima</taxon>
        <taxon>Brachionidae</taxon>
        <taxon>Brachionus</taxon>
    </lineage>
</organism>
<evidence type="ECO:0000313" key="2">
    <source>
        <dbReference type="EMBL" id="RNA02869.1"/>
    </source>
</evidence>
<protein>
    <submittedName>
        <fullName evidence="2">Uncharacterized protein</fullName>
    </submittedName>
</protein>
<comment type="caution">
    <text evidence="2">The sequence shown here is derived from an EMBL/GenBank/DDBJ whole genome shotgun (WGS) entry which is preliminary data.</text>
</comment>
<feature type="transmembrane region" description="Helical" evidence="1">
    <location>
        <begin position="36"/>
        <end position="57"/>
    </location>
</feature>
<keyword evidence="1" id="KW-1133">Transmembrane helix</keyword>
<gene>
    <name evidence="2" type="ORF">BpHYR1_037352</name>
</gene>
<sequence>MKIFANKVVKHPLQQTLAFWVLAGVLYIHFREERFLFFSPSLSLFSYLIAHAIKLVAAVKLTKKEKVYDVG</sequence>
<proteinExistence type="predicted"/>
<evidence type="ECO:0000256" key="1">
    <source>
        <dbReference type="SAM" id="Phobius"/>
    </source>
</evidence>
<keyword evidence="3" id="KW-1185">Reference proteome</keyword>
<evidence type="ECO:0000313" key="3">
    <source>
        <dbReference type="Proteomes" id="UP000276133"/>
    </source>
</evidence>
<dbReference type="AlphaFoldDB" id="A0A3M7PVA1"/>